<protein>
    <submittedName>
        <fullName evidence="1">ATP-dependent DNA helicase PIF1-like protein</fullName>
    </submittedName>
</protein>
<gene>
    <name evidence="1" type="ORF">Tco_0938153</name>
</gene>
<name>A0ABQ5DHB1_9ASTR</name>
<keyword evidence="2" id="KW-1185">Reference proteome</keyword>
<reference evidence="1" key="1">
    <citation type="journal article" date="2022" name="Int. J. Mol. Sci.">
        <title>Draft Genome of Tanacetum Coccineum: Genomic Comparison of Closely Related Tanacetum-Family Plants.</title>
        <authorList>
            <person name="Yamashiro T."/>
            <person name="Shiraishi A."/>
            <person name="Nakayama K."/>
            <person name="Satake H."/>
        </authorList>
    </citation>
    <scope>NUCLEOTIDE SEQUENCE</scope>
</reference>
<organism evidence="1 2">
    <name type="scientific">Tanacetum coccineum</name>
    <dbReference type="NCBI Taxonomy" id="301880"/>
    <lineage>
        <taxon>Eukaryota</taxon>
        <taxon>Viridiplantae</taxon>
        <taxon>Streptophyta</taxon>
        <taxon>Embryophyta</taxon>
        <taxon>Tracheophyta</taxon>
        <taxon>Spermatophyta</taxon>
        <taxon>Magnoliopsida</taxon>
        <taxon>eudicotyledons</taxon>
        <taxon>Gunneridae</taxon>
        <taxon>Pentapetalae</taxon>
        <taxon>asterids</taxon>
        <taxon>campanulids</taxon>
        <taxon>Asterales</taxon>
        <taxon>Asteraceae</taxon>
        <taxon>Asteroideae</taxon>
        <taxon>Anthemideae</taxon>
        <taxon>Anthemidinae</taxon>
        <taxon>Tanacetum</taxon>
    </lineage>
</organism>
<comment type="caution">
    <text evidence="1">The sequence shown here is derived from an EMBL/GenBank/DDBJ whole genome shotgun (WGS) entry which is preliminary data.</text>
</comment>
<dbReference type="EMBL" id="BQNB010015292">
    <property type="protein sequence ID" value="GJT38288.1"/>
    <property type="molecule type" value="Genomic_DNA"/>
</dbReference>
<proteinExistence type="predicted"/>
<dbReference type="PANTHER" id="PTHR10492">
    <property type="match status" value="1"/>
</dbReference>
<dbReference type="PANTHER" id="PTHR10492:SF57">
    <property type="entry name" value="ATP-DEPENDENT DNA HELICASE"/>
    <property type="match status" value="1"/>
</dbReference>
<reference evidence="1" key="2">
    <citation type="submission" date="2022-01" db="EMBL/GenBank/DDBJ databases">
        <authorList>
            <person name="Yamashiro T."/>
            <person name="Shiraishi A."/>
            <person name="Satake H."/>
            <person name="Nakayama K."/>
        </authorList>
    </citation>
    <scope>NUCLEOTIDE SEQUENCE</scope>
</reference>
<accession>A0ABQ5DHB1</accession>
<evidence type="ECO:0000313" key="2">
    <source>
        <dbReference type="Proteomes" id="UP001151760"/>
    </source>
</evidence>
<sequence length="102" mass="11537">MRPTGGARPKDVTEIREFTEWILKVKDGELGEHYDGEVSIVLPGEILIDVADDPLTSIIDFTYPNILYTINDPSYFQEKAILAPTNKVVDNINEHFLENFLG</sequence>
<evidence type="ECO:0000313" key="1">
    <source>
        <dbReference type="EMBL" id="GJT38288.1"/>
    </source>
</evidence>
<dbReference type="Proteomes" id="UP001151760">
    <property type="component" value="Unassembled WGS sequence"/>
</dbReference>